<accession>A0A8K0NMN3</accession>
<feature type="region of interest" description="Disordered" evidence="1">
    <location>
        <begin position="272"/>
        <end position="293"/>
    </location>
</feature>
<protein>
    <submittedName>
        <fullName evidence="2">Uncharacterized protein</fullName>
    </submittedName>
</protein>
<feature type="region of interest" description="Disordered" evidence="1">
    <location>
        <begin position="199"/>
        <end position="253"/>
    </location>
</feature>
<feature type="compositionally biased region" description="Basic and acidic residues" evidence="1">
    <location>
        <begin position="694"/>
        <end position="713"/>
    </location>
</feature>
<feature type="compositionally biased region" description="Polar residues" evidence="1">
    <location>
        <begin position="146"/>
        <end position="159"/>
    </location>
</feature>
<feature type="compositionally biased region" description="Low complexity" evidence="1">
    <location>
        <begin position="119"/>
        <end position="139"/>
    </location>
</feature>
<name>A0A8K0NMN3_9TREE</name>
<keyword evidence="3" id="KW-1185">Reference proteome</keyword>
<feature type="compositionally biased region" description="Polar residues" evidence="1">
    <location>
        <begin position="373"/>
        <end position="393"/>
    </location>
</feature>
<feature type="region of interest" description="Disordered" evidence="1">
    <location>
        <begin position="306"/>
        <end position="331"/>
    </location>
</feature>
<feature type="region of interest" description="Disordered" evidence="1">
    <location>
        <begin position="356"/>
        <end position="713"/>
    </location>
</feature>
<feature type="region of interest" description="Disordered" evidence="1">
    <location>
        <begin position="1"/>
        <end position="159"/>
    </location>
</feature>
<evidence type="ECO:0000313" key="2">
    <source>
        <dbReference type="EMBL" id="KAG7531826.1"/>
    </source>
</evidence>
<feature type="compositionally biased region" description="Polar residues" evidence="1">
    <location>
        <begin position="205"/>
        <end position="221"/>
    </location>
</feature>
<dbReference type="AlphaFoldDB" id="A0A8K0NMN3"/>
<feature type="compositionally biased region" description="Low complexity" evidence="1">
    <location>
        <begin position="71"/>
        <end position="83"/>
    </location>
</feature>
<gene>
    <name evidence="2" type="ORF">FFLO_04052</name>
</gene>
<feature type="compositionally biased region" description="Low complexity" evidence="1">
    <location>
        <begin position="484"/>
        <end position="496"/>
    </location>
</feature>
<organism evidence="2 3">
    <name type="scientific">Filobasidium floriforme</name>
    <dbReference type="NCBI Taxonomy" id="5210"/>
    <lineage>
        <taxon>Eukaryota</taxon>
        <taxon>Fungi</taxon>
        <taxon>Dikarya</taxon>
        <taxon>Basidiomycota</taxon>
        <taxon>Agaricomycotina</taxon>
        <taxon>Tremellomycetes</taxon>
        <taxon>Filobasidiales</taxon>
        <taxon>Filobasidiaceae</taxon>
        <taxon>Filobasidium</taxon>
    </lineage>
</organism>
<comment type="caution">
    <text evidence="2">The sequence shown here is derived from an EMBL/GenBank/DDBJ whole genome shotgun (WGS) entry which is preliminary data.</text>
</comment>
<evidence type="ECO:0000313" key="3">
    <source>
        <dbReference type="Proteomes" id="UP000812966"/>
    </source>
</evidence>
<dbReference type="EMBL" id="JABELV010000081">
    <property type="protein sequence ID" value="KAG7531826.1"/>
    <property type="molecule type" value="Genomic_DNA"/>
</dbReference>
<proteinExistence type="predicted"/>
<evidence type="ECO:0000256" key="1">
    <source>
        <dbReference type="SAM" id="MobiDB-lite"/>
    </source>
</evidence>
<feature type="compositionally biased region" description="Low complexity" evidence="1">
    <location>
        <begin position="394"/>
        <end position="418"/>
    </location>
</feature>
<feature type="compositionally biased region" description="Low complexity" evidence="1">
    <location>
        <begin position="362"/>
        <end position="372"/>
    </location>
</feature>
<feature type="compositionally biased region" description="Low complexity" evidence="1">
    <location>
        <begin position="308"/>
        <end position="321"/>
    </location>
</feature>
<feature type="compositionally biased region" description="Low complexity" evidence="1">
    <location>
        <begin position="644"/>
        <end position="660"/>
    </location>
</feature>
<dbReference type="Proteomes" id="UP000812966">
    <property type="component" value="Unassembled WGS sequence"/>
</dbReference>
<sequence length="713" mass="74197">MEATTTTAGSSSSPRRGSTTMLHKMRPSPYRIPVKFTSRLSTEPTPIKDTKTSSVNTDSKFGPGNADEVFPTTHAATPTTATTENVDPAAPGAEVKNDKVDHTVSGGEAMPSTTDDHPTTTSTTVHATGMTSSPSTPSPVLRSESTHTSNPTDTSISAQRQTLASTYRLVNPEDEKVIKAHLLNLSGGGSGRRIKTFNATPILGSRSSSDCSTTQMQVGQKDTQRDDNKTGVEGSGANSNGLTEEEAVPKFRPSKRKGMAYNISMMTFGVGSASSSASSASSSGSGSKSACSSPFNNRLDSISTVNAIQPTQITPSSTTTTPKTRAKPMEDPYQLILRGCLDGRWKGEGNYRSLKVWPGKNGSSSSSSSGGSPTVSIISTRSANAKKTAAQNQTTGGKSKQKKGGAATATKTSDTGSSARGGKESSANASIKESVKSALNVPGLTTTVPSPSPLRMAYSQPNSPEEESNAAGSGDQDPDRLGVSSSRRAIRASSESVMADPSGSKKRRRGSGGDDDEATMTAMERAGSSPPAKRQSRAAAVPSAVGKRISPRLSHALPVRYENNGLGPDPSSTTQTNGSEDEPDRDRHRRGRSGAPESGVGSGQPTDASGLGKMLLKREVEKKKRAATHSPPGANADIEKNQESAAATTTAASTTATASAKKSPKSGMRRTLSHDTATMKGEGDAELGMAAGRSRREVGPPRHLRDYEMEITV</sequence>
<reference evidence="2" key="1">
    <citation type="submission" date="2020-04" db="EMBL/GenBank/DDBJ databases">
        <title>Analysis of mating type loci in Filobasidium floriforme.</title>
        <authorList>
            <person name="Nowrousian M."/>
        </authorList>
    </citation>
    <scope>NUCLEOTIDE SEQUENCE</scope>
    <source>
        <strain evidence="2">CBS 6242</strain>
    </source>
</reference>
<feature type="compositionally biased region" description="Low complexity" evidence="1">
    <location>
        <begin position="1"/>
        <end position="20"/>
    </location>
</feature>